<keyword evidence="11" id="KW-0677">Repeat</keyword>
<comment type="subcellular location">
    <subcellularLocation>
        <location evidence="4">Nucleus</location>
    </subcellularLocation>
</comment>
<evidence type="ECO:0000256" key="14">
    <source>
        <dbReference type="ARBA" id="ARBA00022842"/>
    </source>
</evidence>
<keyword evidence="10" id="KW-0479">Metal-binding</keyword>
<evidence type="ECO:0000256" key="17">
    <source>
        <dbReference type="ARBA" id="ARBA00023242"/>
    </source>
</evidence>
<evidence type="ECO:0000256" key="15">
    <source>
        <dbReference type="ARBA" id="ARBA00022884"/>
    </source>
</evidence>
<feature type="compositionally biased region" description="Acidic residues" evidence="22">
    <location>
        <begin position="436"/>
        <end position="452"/>
    </location>
</feature>
<evidence type="ECO:0000256" key="10">
    <source>
        <dbReference type="ARBA" id="ARBA00022723"/>
    </source>
</evidence>
<evidence type="ECO:0000256" key="16">
    <source>
        <dbReference type="ARBA" id="ARBA00023211"/>
    </source>
</evidence>
<dbReference type="GO" id="GO:0070877">
    <property type="term" value="C:microprocessor complex"/>
    <property type="evidence" value="ECO:0007669"/>
    <property type="project" value="TreeGrafter"/>
</dbReference>
<dbReference type="SUPFAM" id="SSF54768">
    <property type="entry name" value="dsRNA-binding domain-like"/>
    <property type="match status" value="1"/>
</dbReference>
<keyword evidence="17" id="KW-0539">Nucleus</keyword>
<dbReference type="EC" id="3.1.26.3" evidence="6"/>
<keyword evidence="13" id="KW-0378">Hydrolase</keyword>
<evidence type="ECO:0000256" key="3">
    <source>
        <dbReference type="ARBA" id="ARBA00001946"/>
    </source>
</evidence>
<organism evidence="25 26">
    <name type="scientific">Magallana gigas</name>
    <name type="common">Pacific oyster</name>
    <name type="synonym">Crassostrea gigas</name>
    <dbReference type="NCBI Taxonomy" id="29159"/>
    <lineage>
        <taxon>Eukaryota</taxon>
        <taxon>Metazoa</taxon>
        <taxon>Spiralia</taxon>
        <taxon>Lophotrochozoa</taxon>
        <taxon>Mollusca</taxon>
        <taxon>Bivalvia</taxon>
        <taxon>Autobranchia</taxon>
        <taxon>Pteriomorphia</taxon>
        <taxon>Ostreida</taxon>
        <taxon>Ostreoidea</taxon>
        <taxon>Ostreidae</taxon>
        <taxon>Magallana</taxon>
    </lineage>
</organism>
<dbReference type="InterPro" id="IPR036389">
    <property type="entry name" value="RNase_III_sf"/>
</dbReference>
<dbReference type="GO" id="GO:0031053">
    <property type="term" value="P:primary miRNA processing"/>
    <property type="evidence" value="ECO:0007669"/>
    <property type="project" value="TreeGrafter"/>
</dbReference>
<dbReference type="Proteomes" id="UP000005408">
    <property type="component" value="Unassembled WGS sequence"/>
</dbReference>
<dbReference type="CDD" id="cd19877">
    <property type="entry name" value="DSRM_RNAse_III_meta_like"/>
    <property type="match status" value="1"/>
</dbReference>
<name>A0A8W8LEP6_MAGGI</name>
<evidence type="ECO:0000256" key="4">
    <source>
        <dbReference type="ARBA" id="ARBA00004123"/>
    </source>
</evidence>
<dbReference type="InterPro" id="IPR058938">
    <property type="entry name" value="Helical_CED_Drosha"/>
</dbReference>
<dbReference type="FunFam" id="1.10.1520.10:FF:000002">
    <property type="entry name" value="Drosha ribonuclease III"/>
    <property type="match status" value="1"/>
</dbReference>
<feature type="region of interest" description="Disordered" evidence="22">
    <location>
        <begin position="1295"/>
        <end position="1366"/>
    </location>
</feature>
<dbReference type="InterPro" id="IPR000999">
    <property type="entry name" value="RNase_III_dom"/>
</dbReference>
<dbReference type="GO" id="GO:0004525">
    <property type="term" value="F:ribonuclease III activity"/>
    <property type="evidence" value="ECO:0007669"/>
    <property type="project" value="UniProtKB-EC"/>
</dbReference>
<evidence type="ECO:0000256" key="13">
    <source>
        <dbReference type="ARBA" id="ARBA00022801"/>
    </source>
</evidence>
<evidence type="ECO:0000256" key="6">
    <source>
        <dbReference type="ARBA" id="ARBA00012177"/>
    </source>
</evidence>
<proteinExistence type="inferred from homology"/>
<dbReference type="PROSITE" id="PS50137">
    <property type="entry name" value="DS_RBD"/>
    <property type="match status" value="1"/>
</dbReference>
<feature type="compositionally biased region" description="Polar residues" evidence="22">
    <location>
        <begin position="187"/>
        <end position="203"/>
    </location>
</feature>
<dbReference type="GO" id="GO:0031054">
    <property type="term" value="P:pre-miRNA processing"/>
    <property type="evidence" value="ECO:0007669"/>
    <property type="project" value="InterPro"/>
</dbReference>
<dbReference type="PROSITE" id="PS00517">
    <property type="entry name" value="RNASE_3_1"/>
    <property type="match status" value="1"/>
</dbReference>
<dbReference type="GO" id="GO:0006364">
    <property type="term" value="P:rRNA processing"/>
    <property type="evidence" value="ECO:0007669"/>
    <property type="project" value="InterPro"/>
</dbReference>
<keyword evidence="12" id="KW-0255">Endonuclease</keyword>
<dbReference type="SUPFAM" id="SSF69065">
    <property type="entry name" value="RNase III domain-like"/>
    <property type="match status" value="2"/>
</dbReference>
<feature type="region of interest" description="Disordered" evidence="22">
    <location>
        <begin position="418"/>
        <end position="452"/>
    </location>
</feature>
<feature type="compositionally biased region" description="Basic and acidic residues" evidence="22">
    <location>
        <begin position="1307"/>
        <end position="1335"/>
    </location>
</feature>
<feature type="region of interest" description="Disordered" evidence="22">
    <location>
        <begin position="187"/>
        <end position="345"/>
    </location>
</feature>
<keyword evidence="26" id="KW-1185">Reference proteome</keyword>
<feature type="compositionally biased region" description="Polar residues" evidence="22">
    <location>
        <begin position="17"/>
        <end position="39"/>
    </location>
</feature>
<feature type="compositionally biased region" description="Polar residues" evidence="22">
    <location>
        <begin position="1338"/>
        <end position="1354"/>
    </location>
</feature>
<dbReference type="Pfam" id="PF26050">
    <property type="entry name" value="Helical_CED_Drosha"/>
    <property type="match status" value="1"/>
</dbReference>
<dbReference type="InterPro" id="IPR044442">
    <property type="entry name" value="RNAse_III_DSRM__animal"/>
</dbReference>
<evidence type="ECO:0000256" key="20">
    <source>
        <dbReference type="ARBA" id="ARBA00083702"/>
    </source>
</evidence>
<evidence type="ECO:0000256" key="19">
    <source>
        <dbReference type="ARBA" id="ARBA00078955"/>
    </source>
</evidence>
<feature type="compositionally biased region" description="Basic residues" evidence="22">
    <location>
        <begin position="1295"/>
        <end position="1306"/>
    </location>
</feature>
<comment type="cofactor">
    <cofactor evidence="3">
        <name>Mg(2+)</name>
        <dbReference type="ChEBI" id="CHEBI:18420"/>
    </cofactor>
</comment>
<feature type="compositionally biased region" description="Basic and acidic residues" evidence="22">
    <location>
        <begin position="204"/>
        <end position="301"/>
    </location>
</feature>
<keyword evidence="8" id="KW-0690">Ribosome biogenesis</keyword>
<protein>
    <recommendedName>
        <fullName evidence="7">Ribonuclease 3</fullName>
        <ecNumber evidence="6">3.1.26.3</ecNumber>
    </recommendedName>
    <alternativeName>
        <fullName evidence="18">Ribonuclease III</fullName>
    </alternativeName>
    <alternativeName>
        <fullName evidence="19 20">protein Drosha</fullName>
    </alternativeName>
</protein>
<dbReference type="GO" id="GO:0046872">
    <property type="term" value="F:metal ion binding"/>
    <property type="evidence" value="ECO:0007669"/>
    <property type="project" value="UniProtKB-KW"/>
</dbReference>
<dbReference type="HAMAP" id="MF_00104">
    <property type="entry name" value="RNase_III"/>
    <property type="match status" value="1"/>
</dbReference>
<keyword evidence="14" id="KW-0460">Magnesium</keyword>
<dbReference type="EnsemblMetazoa" id="G27902.2">
    <property type="protein sequence ID" value="G27902.2:cds"/>
    <property type="gene ID" value="G27902"/>
</dbReference>
<dbReference type="SMART" id="SM00535">
    <property type="entry name" value="RIBOc"/>
    <property type="match status" value="2"/>
</dbReference>
<feature type="domain" description="RNase III" evidence="24">
    <location>
        <begin position="822"/>
        <end position="1002"/>
    </location>
</feature>
<dbReference type="CDD" id="cd00593">
    <property type="entry name" value="RIBOc"/>
    <property type="match status" value="2"/>
</dbReference>
<evidence type="ECO:0000256" key="21">
    <source>
        <dbReference type="PROSITE-ProRule" id="PRU00266"/>
    </source>
</evidence>
<evidence type="ECO:0000259" key="23">
    <source>
        <dbReference type="PROSITE" id="PS50137"/>
    </source>
</evidence>
<feature type="region of interest" description="Disordered" evidence="22">
    <location>
        <begin position="1"/>
        <end position="39"/>
    </location>
</feature>
<reference evidence="25" key="1">
    <citation type="submission" date="2022-08" db="UniProtKB">
        <authorList>
            <consortium name="EnsemblMetazoa"/>
        </authorList>
    </citation>
    <scope>IDENTIFICATION</scope>
    <source>
        <strain evidence="25">05x7-T-G4-1.051#20</strain>
    </source>
</reference>
<accession>A0A8W8LEP6</accession>
<dbReference type="SMART" id="SM00358">
    <property type="entry name" value="DSRM"/>
    <property type="match status" value="1"/>
</dbReference>
<dbReference type="Gene3D" id="3.30.160.20">
    <property type="match status" value="1"/>
</dbReference>
<dbReference type="InterPro" id="IPR014720">
    <property type="entry name" value="dsRBD_dom"/>
</dbReference>
<keyword evidence="15 21" id="KW-0694">RNA-binding</keyword>
<comment type="catalytic activity">
    <reaction evidence="1">
        <text>Endonucleolytic cleavage to 5'-phosphomonoester.</text>
        <dbReference type="EC" id="3.1.26.3"/>
    </reaction>
</comment>
<comment type="similarity">
    <text evidence="5">Belongs to the ribonuclease III family.</text>
</comment>
<evidence type="ECO:0000256" key="8">
    <source>
        <dbReference type="ARBA" id="ARBA00022517"/>
    </source>
</evidence>
<evidence type="ECO:0000256" key="5">
    <source>
        <dbReference type="ARBA" id="ARBA00010183"/>
    </source>
</evidence>
<feature type="compositionally biased region" description="Basic and acidic residues" evidence="22">
    <location>
        <begin position="326"/>
        <end position="335"/>
    </location>
</feature>
<dbReference type="PANTHER" id="PTHR11207:SF0">
    <property type="entry name" value="RIBONUCLEASE 3"/>
    <property type="match status" value="1"/>
</dbReference>
<evidence type="ECO:0000256" key="2">
    <source>
        <dbReference type="ARBA" id="ARBA00001936"/>
    </source>
</evidence>
<evidence type="ECO:0000313" key="25">
    <source>
        <dbReference type="EnsemblMetazoa" id="G27902.2:cds"/>
    </source>
</evidence>
<keyword evidence="16" id="KW-0464">Manganese</keyword>
<feature type="domain" description="DRBM" evidence="23">
    <location>
        <begin position="1207"/>
        <end position="1282"/>
    </location>
</feature>
<feature type="domain" description="RNase III" evidence="24">
    <location>
        <begin position="1054"/>
        <end position="1180"/>
    </location>
</feature>
<evidence type="ECO:0000313" key="26">
    <source>
        <dbReference type="Proteomes" id="UP000005408"/>
    </source>
</evidence>
<evidence type="ECO:0000259" key="24">
    <source>
        <dbReference type="PROSITE" id="PS50142"/>
    </source>
</evidence>
<keyword evidence="9" id="KW-0540">Nuclease</keyword>
<sequence length="1366" mass="156460">MNFFGNQEMRNDGRGSGNNMSPHPNQGMLPQNNMLLQGRSPNNLQQMMGLQMPVAPNMQLFNAAGSAMWNPRAQGLQGLRQGMANQAMANLQMMQQGANQMMSAAGVNMTGANQMLQGPGSIMAGANQLLQRGMSPIIPGLNLQLPPPGSGLGILDAPGMRAPGLMSGVAQNMMGLQAGLFQQGMSSMGQNQAGLPSPVVSQGNRKEDRSRRDRDRSGREDRRDRRNPGRSDRGDRDDSRTRERRSDSKSSGDRRDGRSYDRKSERGGRDRGRMDRDRSTDSRDRSTDSRDSRQYRPDRRRPSPPRPSSRNAKERRSSPRRSRSPVRRDRARQSDSRSSYDVLNGQDEIELPEEIIPAWLRCSPADLYFRRNNETGCFNATKRMQDLVEKFETDLVQRSTRVRESKPPVEIPKYPVMESHHHHHHSGSESSSSSSSEEDSEEEGEEDSKEEEWLDALNKRKKHPYRLHDDLWYNDQGELNDGPLCKCSLKSQKSGIRHSKYPGEKAIPRCDPHSNNSDKLFHYKITMSPPTNFLTKAPTIIEHDNHEYIFEGFSLLSHEKLENIPTCRVIRFNIDYTIHFIEEPIPDNFTVKSLDLFQQFLFDEILELVDLDWKGPGTNEHCNRFHLMPRFARLLPENGKEILSMNDVLTYLLKSSKPLLEETELAQILKYDVHEWQGFVDEVRGSVVTFPGKKPSSIRIDQLDRNQDENHLIQFPLIIHFGIRPAQLSYAGDPNYQRTWKQYVKFKHLLNSKPKVTFTDKQKLEAKEKYLQDLRMKSSMKREVTVEISSEGFLRTGIRSDITQHAMLMPVLLGHLRFHLCIRQLQKEINYQFKDPQLLQLALTHTSYKVNYGTNPDHARNSLSNCGVRQLEYGDRKIHYVHTRKKGINILINIMSRLGKQDECSSEIPHNERLEYLGDAVVEFITSVHLFYMFPYLEEGGLTTYRAALVQNQQLAVLAKKLHLENYMLYAHGPDLCHESDLKHAMANCFEALLGALYMDGGIDLADKVFAETLFKDEDKYLNIWRDLPLHVLQEDEPGSDRHWVESSPTLQKLVKFEESIGVKFDHIRLLARAFTLRSVGYNHLTLGHNQRLEFLGDTVLQLVASDYLFKHFPDHHEGHLSLLRSSLVNNRTQSIVCDDLGISDYVIFSDSKGEKQDKKTKEKADLLEAFIGALYVDKDVEVCYKFCEVCFFPRLKDFILNQDWNDPKSQLQQCCLTLRELDGGEPDIPVYKCIESIGPTNTRRYTVAVYFRHERLATGIGHSIQQAEMAAATNALMERSELFPILAHQKRFLERKHKKKRSSRKGGRDEDSGKDQWGGSERKESKEQEDRGKSEGATPSTNEALPQKVTSLIDSFKERKKKTNT</sequence>
<evidence type="ECO:0000256" key="7">
    <source>
        <dbReference type="ARBA" id="ARBA00017706"/>
    </source>
</evidence>
<dbReference type="Pfam" id="PF14622">
    <property type="entry name" value="Ribonucleas_3_3"/>
    <property type="match status" value="1"/>
</dbReference>
<evidence type="ECO:0000256" key="11">
    <source>
        <dbReference type="ARBA" id="ARBA00022737"/>
    </source>
</evidence>
<comment type="cofactor">
    <cofactor evidence="2">
        <name>Mn(2+)</name>
        <dbReference type="ChEBI" id="CHEBI:29035"/>
    </cofactor>
</comment>
<evidence type="ECO:0000256" key="1">
    <source>
        <dbReference type="ARBA" id="ARBA00000109"/>
    </source>
</evidence>
<dbReference type="FunFam" id="3.30.160.20:FF:000012">
    <property type="entry name" value="Drosha ribonuclease III"/>
    <property type="match status" value="1"/>
</dbReference>
<evidence type="ECO:0000256" key="22">
    <source>
        <dbReference type="SAM" id="MobiDB-lite"/>
    </source>
</evidence>
<evidence type="ECO:0000256" key="18">
    <source>
        <dbReference type="ARBA" id="ARBA00032486"/>
    </source>
</evidence>
<dbReference type="InterPro" id="IPR011907">
    <property type="entry name" value="RNase_III"/>
</dbReference>
<dbReference type="PANTHER" id="PTHR11207">
    <property type="entry name" value="RIBONUCLEASE III"/>
    <property type="match status" value="1"/>
</dbReference>
<evidence type="ECO:0000256" key="12">
    <source>
        <dbReference type="ARBA" id="ARBA00022759"/>
    </source>
</evidence>
<evidence type="ECO:0000256" key="9">
    <source>
        <dbReference type="ARBA" id="ARBA00022722"/>
    </source>
</evidence>
<dbReference type="Pfam" id="PF00636">
    <property type="entry name" value="Ribonuclease_3"/>
    <property type="match status" value="1"/>
</dbReference>
<dbReference type="Pfam" id="PF00035">
    <property type="entry name" value="dsrm"/>
    <property type="match status" value="1"/>
</dbReference>
<dbReference type="GO" id="GO:0003723">
    <property type="term" value="F:RNA binding"/>
    <property type="evidence" value="ECO:0007669"/>
    <property type="project" value="UniProtKB-UniRule"/>
</dbReference>
<dbReference type="Gene3D" id="1.10.1520.10">
    <property type="entry name" value="Ribonuclease III domain"/>
    <property type="match status" value="2"/>
</dbReference>
<dbReference type="PROSITE" id="PS50142">
    <property type="entry name" value="RNASE_3_2"/>
    <property type="match status" value="2"/>
</dbReference>